<dbReference type="Proteomes" id="UP001241377">
    <property type="component" value="Unassembled WGS sequence"/>
</dbReference>
<reference evidence="1" key="1">
    <citation type="submission" date="2023-04" db="EMBL/GenBank/DDBJ databases">
        <title>Draft Genome sequencing of Naganishia species isolated from polar environments using Oxford Nanopore Technology.</title>
        <authorList>
            <person name="Leo P."/>
            <person name="Venkateswaran K."/>
        </authorList>
    </citation>
    <scope>NUCLEOTIDE SEQUENCE</scope>
    <source>
        <strain evidence="1">MNA-CCFEE 5261</strain>
    </source>
</reference>
<sequence>MSKYDLNVPWPVLGYGKASPAQIASLKATISTAFALDYTHIAINFTVPEGTRLPVHDAASINPIPMAELSKHFEKSFPKARLFSRLTLMVADPAQIQGLAKIQNHFDILAVQPTTEKALQLAVSNLDIDIVSLNLSQRLPFYLKHKTVCSGVDRGVHFEISYATLIGGPAGYTNNGSEMVLSTTALAARKNFFSNALQLIRASRSRGLVVSSGATHPLQLRNSSDILTVLKTIGLESGRTKHCVTTSPERALVSGRLRIKSYKQTVIAGNEEERDVLWNNESEDPQKKLDSTGYKKRAAEAAGGLLKKHRKKA</sequence>
<dbReference type="EMBL" id="JASBWR010000002">
    <property type="protein sequence ID" value="KAJ9113271.1"/>
    <property type="molecule type" value="Genomic_DNA"/>
</dbReference>
<organism evidence="1 2">
    <name type="scientific">Naganishia cerealis</name>
    <dbReference type="NCBI Taxonomy" id="610337"/>
    <lineage>
        <taxon>Eukaryota</taxon>
        <taxon>Fungi</taxon>
        <taxon>Dikarya</taxon>
        <taxon>Basidiomycota</taxon>
        <taxon>Agaricomycotina</taxon>
        <taxon>Tremellomycetes</taxon>
        <taxon>Filobasidiales</taxon>
        <taxon>Filobasidiaceae</taxon>
        <taxon>Naganishia</taxon>
    </lineage>
</organism>
<comment type="caution">
    <text evidence="1">The sequence shown here is derived from an EMBL/GenBank/DDBJ whole genome shotgun (WGS) entry which is preliminary data.</text>
</comment>
<evidence type="ECO:0000313" key="1">
    <source>
        <dbReference type="EMBL" id="KAJ9113271.1"/>
    </source>
</evidence>
<gene>
    <name evidence="1" type="ORF">QFC19_000189</name>
</gene>
<accession>A0ACC2WP93</accession>
<name>A0ACC2WP93_9TREE</name>
<protein>
    <submittedName>
        <fullName evidence="1">Uncharacterized protein</fullName>
    </submittedName>
</protein>
<proteinExistence type="predicted"/>
<evidence type="ECO:0000313" key="2">
    <source>
        <dbReference type="Proteomes" id="UP001241377"/>
    </source>
</evidence>
<keyword evidence="2" id="KW-1185">Reference proteome</keyword>